<name>A0A5B8I5G7_9RHOB</name>
<reference evidence="1 2" key="1">
    <citation type="submission" date="2019-07" db="EMBL/GenBank/DDBJ databases">
        <title>Litoreibacter alkalisoli sp. nov., isolated from saline-alkaline soil.</title>
        <authorList>
            <person name="Wang S."/>
            <person name="Xu L."/>
            <person name="Xing Y.-T."/>
            <person name="Sun J.-Q."/>
        </authorList>
    </citation>
    <scope>NUCLEOTIDE SEQUENCE [LARGE SCALE GENOMIC DNA]</scope>
    <source>
        <strain evidence="1 2">LN3S51</strain>
    </source>
</reference>
<dbReference type="KEGG" id="lit:FPZ52_02085"/>
<protein>
    <submittedName>
        <fullName evidence="1">Uncharacterized protein</fullName>
    </submittedName>
</protein>
<dbReference type="EMBL" id="CP042261">
    <property type="protein sequence ID" value="QDY68525.1"/>
    <property type="molecule type" value="Genomic_DNA"/>
</dbReference>
<accession>A0A5B8I5G7</accession>
<gene>
    <name evidence="1" type="ORF">FPZ52_02085</name>
</gene>
<organism evidence="1 2">
    <name type="scientific">Qingshengfaniella alkalisoli</name>
    <dbReference type="NCBI Taxonomy" id="2599296"/>
    <lineage>
        <taxon>Bacteria</taxon>
        <taxon>Pseudomonadati</taxon>
        <taxon>Pseudomonadota</taxon>
        <taxon>Alphaproteobacteria</taxon>
        <taxon>Rhodobacterales</taxon>
        <taxon>Paracoccaceae</taxon>
        <taxon>Qingshengfaniella</taxon>
    </lineage>
</organism>
<evidence type="ECO:0000313" key="2">
    <source>
        <dbReference type="Proteomes" id="UP000318483"/>
    </source>
</evidence>
<evidence type="ECO:0000313" key="1">
    <source>
        <dbReference type="EMBL" id="QDY68525.1"/>
    </source>
</evidence>
<keyword evidence="2" id="KW-1185">Reference proteome</keyword>
<dbReference type="AlphaFoldDB" id="A0A5B8I5G7"/>
<dbReference type="RefSeq" id="WP_146363231.1">
    <property type="nucleotide sequence ID" value="NZ_CP042261.1"/>
</dbReference>
<sequence>MSERILHQIHEIEDSARDASASELAMLVDRLRRIALDVPAGDASTSRHLRLELRRVEGDLIEQQFDNVPV</sequence>
<proteinExistence type="predicted"/>
<dbReference type="Proteomes" id="UP000318483">
    <property type="component" value="Chromosome"/>
</dbReference>